<feature type="chain" id="PRO_5002798586" evidence="2">
    <location>
        <begin position="23"/>
        <end position="445"/>
    </location>
</feature>
<dbReference type="AlphaFoldDB" id="B3SE13"/>
<organism evidence="3 4">
    <name type="scientific">Trichoplax adhaerens</name>
    <name type="common">Trichoplax reptans</name>
    <dbReference type="NCBI Taxonomy" id="10228"/>
    <lineage>
        <taxon>Eukaryota</taxon>
        <taxon>Metazoa</taxon>
        <taxon>Placozoa</taxon>
        <taxon>Uniplacotomia</taxon>
        <taxon>Trichoplacea</taxon>
        <taxon>Trichoplacidae</taxon>
        <taxon>Trichoplax</taxon>
    </lineage>
</organism>
<evidence type="ECO:0000256" key="2">
    <source>
        <dbReference type="SAM" id="SignalP"/>
    </source>
</evidence>
<dbReference type="RefSeq" id="XP_002118482.1">
    <property type="nucleotide sequence ID" value="XM_002118446.1"/>
</dbReference>
<dbReference type="Proteomes" id="UP000009022">
    <property type="component" value="Unassembled WGS sequence"/>
</dbReference>
<dbReference type="EMBL" id="DS985332">
    <property type="protein sequence ID" value="EDV19032.1"/>
    <property type="molecule type" value="Genomic_DNA"/>
</dbReference>
<feature type="signal peptide" evidence="2">
    <location>
        <begin position="1"/>
        <end position="22"/>
    </location>
</feature>
<dbReference type="GeneID" id="6759696"/>
<reference evidence="3 4" key="1">
    <citation type="journal article" date="2008" name="Nature">
        <title>The Trichoplax genome and the nature of placozoans.</title>
        <authorList>
            <person name="Srivastava M."/>
            <person name="Begovic E."/>
            <person name="Chapman J."/>
            <person name="Putnam N.H."/>
            <person name="Hellsten U."/>
            <person name="Kawashima T."/>
            <person name="Kuo A."/>
            <person name="Mitros T."/>
            <person name="Salamov A."/>
            <person name="Carpenter M.L."/>
            <person name="Signorovitch A.Y."/>
            <person name="Moreno M.A."/>
            <person name="Kamm K."/>
            <person name="Grimwood J."/>
            <person name="Schmutz J."/>
            <person name="Shapiro H."/>
            <person name="Grigoriev I.V."/>
            <person name="Buss L.W."/>
            <person name="Schierwater B."/>
            <person name="Dellaporta S.L."/>
            <person name="Rokhsar D.S."/>
        </authorList>
    </citation>
    <scope>NUCLEOTIDE SEQUENCE [LARGE SCALE GENOMIC DNA]</scope>
    <source>
        <strain evidence="3 4">Grell-BS-1999</strain>
    </source>
</reference>
<keyword evidence="4" id="KW-1185">Reference proteome</keyword>
<keyword evidence="1" id="KW-0472">Membrane</keyword>
<dbReference type="KEGG" id="tad:TRIADDRAFT_62520"/>
<name>B3SE13_TRIAD</name>
<dbReference type="CTD" id="6759696"/>
<proteinExistence type="predicted"/>
<sequence>MLSKNLHPVILILCLASPQVNGPPVSYSPNDIDNNSLRDLILIQTQKIIKTENMYDNYEWFISQITTLLATKKIEMTEKKYENDGPLTSRIIELHVKIQFNSSSGNNVVKNMTVFVAIMRYIPTVLLSTASFMEFDMFPAIKMIPTSIKSDRLRHLTIQKKLPLRNLNETYGRISHLDSICVFEDNLCYFFSISQTDASPYGSYTSYGIENNHWQSDNSQFFNQKPNLIFENILVLIIAFMVVYAFWQYLLPETPIREYHEGSSHEKYTAIYKDDNTSFMHLSGGWLIKYTYNKRNSHLSNCIINRIDQLRENELSKRGCFDIPYEIIGKTVKVDVPNVLCELSQDYIKKFEELHKKNVLITSTSKAYMGINYSFEGDDINVAFHSFGEKFDALLARAKAALREARNSLVDTNYEFRDQRKDRNVNNFNFNFDNNQQKQRLQTTV</sequence>
<accession>B3SE13</accession>
<gene>
    <name evidence="3" type="ORF">TRIADDRAFT_62520</name>
</gene>
<evidence type="ECO:0000313" key="3">
    <source>
        <dbReference type="EMBL" id="EDV19032.1"/>
    </source>
</evidence>
<feature type="transmembrane region" description="Helical" evidence="1">
    <location>
        <begin position="228"/>
        <end position="247"/>
    </location>
</feature>
<protein>
    <submittedName>
        <fullName evidence="3">Uncharacterized protein</fullName>
    </submittedName>
</protein>
<evidence type="ECO:0000256" key="1">
    <source>
        <dbReference type="SAM" id="Phobius"/>
    </source>
</evidence>
<dbReference type="InParanoid" id="B3SE13"/>
<keyword evidence="1" id="KW-0812">Transmembrane</keyword>
<keyword evidence="2" id="KW-0732">Signal</keyword>
<dbReference type="HOGENOM" id="CLU_615868_0_0_1"/>
<keyword evidence="1" id="KW-1133">Transmembrane helix</keyword>
<evidence type="ECO:0000313" key="4">
    <source>
        <dbReference type="Proteomes" id="UP000009022"/>
    </source>
</evidence>